<organism evidence="2 3">
    <name type="scientific">Tribolium castaneum</name>
    <name type="common">Red flour beetle</name>
    <dbReference type="NCBI Taxonomy" id="7070"/>
    <lineage>
        <taxon>Eukaryota</taxon>
        <taxon>Metazoa</taxon>
        <taxon>Ecdysozoa</taxon>
        <taxon>Arthropoda</taxon>
        <taxon>Hexapoda</taxon>
        <taxon>Insecta</taxon>
        <taxon>Pterygota</taxon>
        <taxon>Neoptera</taxon>
        <taxon>Endopterygota</taxon>
        <taxon>Coleoptera</taxon>
        <taxon>Polyphaga</taxon>
        <taxon>Cucujiformia</taxon>
        <taxon>Tenebrionidae</taxon>
        <taxon>Tenebrionidae incertae sedis</taxon>
        <taxon>Tribolium</taxon>
    </lineage>
</organism>
<dbReference type="KEGG" id="tca:663636"/>
<proteinExistence type="predicted"/>
<dbReference type="EMBL" id="KQ971343">
    <property type="protein sequence ID" value="EFA03380.1"/>
    <property type="molecule type" value="Genomic_DNA"/>
</dbReference>
<evidence type="ECO:0000313" key="3">
    <source>
        <dbReference type="Proteomes" id="UP000007266"/>
    </source>
</evidence>
<evidence type="ECO:0000313" key="2">
    <source>
        <dbReference type="EMBL" id="EFA03380.1"/>
    </source>
</evidence>
<protein>
    <submittedName>
        <fullName evidence="2">Uncharacterized protein</fullName>
    </submittedName>
</protein>
<name>D6WLZ2_TRICA</name>
<evidence type="ECO:0000256" key="1">
    <source>
        <dbReference type="SAM" id="MobiDB-lite"/>
    </source>
</evidence>
<dbReference type="InParanoid" id="D6WLZ2"/>
<feature type="compositionally biased region" description="Polar residues" evidence="1">
    <location>
        <begin position="207"/>
        <end position="226"/>
    </location>
</feature>
<gene>
    <name evidence="2" type="primary">AUGUSTUS-3.0.2_13366</name>
    <name evidence="2" type="ORF">TcasGA2_TC013366</name>
</gene>
<keyword evidence="3" id="KW-1185">Reference proteome</keyword>
<dbReference type="HOGENOM" id="CLU_1226235_0_0_1"/>
<dbReference type="Proteomes" id="UP000007266">
    <property type="component" value="Linkage group 5"/>
</dbReference>
<reference evidence="2 3" key="2">
    <citation type="journal article" date="2010" name="Nucleic Acids Res.">
        <title>BeetleBase in 2010: revisions to provide comprehensive genomic information for Tribolium castaneum.</title>
        <authorList>
            <person name="Kim H.S."/>
            <person name="Murphy T."/>
            <person name="Xia J."/>
            <person name="Caragea D."/>
            <person name="Park Y."/>
            <person name="Beeman R.W."/>
            <person name="Lorenzen M.D."/>
            <person name="Butcher S."/>
            <person name="Manak J.R."/>
            <person name="Brown S.J."/>
        </authorList>
    </citation>
    <scope>GENOME REANNOTATION</scope>
    <source>
        <strain evidence="2 3">Georgia GA2</strain>
    </source>
</reference>
<dbReference type="AlphaFoldDB" id="D6WLZ2"/>
<reference evidence="2 3" key="1">
    <citation type="journal article" date="2008" name="Nature">
        <title>The genome of the model beetle and pest Tribolium castaneum.</title>
        <authorList>
            <consortium name="Tribolium Genome Sequencing Consortium"/>
            <person name="Richards S."/>
            <person name="Gibbs R.A."/>
            <person name="Weinstock G.M."/>
            <person name="Brown S.J."/>
            <person name="Denell R."/>
            <person name="Beeman R.W."/>
            <person name="Gibbs R."/>
            <person name="Beeman R.W."/>
            <person name="Brown S.J."/>
            <person name="Bucher G."/>
            <person name="Friedrich M."/>
            <person name="Grimmelikhuijzen C.J."/>
            <person name="Klingler M."/>
            <person name="Lorenzen M."/>
            <person name="Richards S."/>
            <person name="Roth S."/>
            <person name="Schroder R."/>
            <person name="Tautz D."/>
            <person name="Zdobnov E.M."/>
            <person name="Muzny D."/>
            <person name="Gibbs R.A."/>
            <person name="Weinstock G.M."/>
            <person name="Attaway T."/>
            <person name="Bell S."/>
            <person name="Buhay C.J."/>
            <person name="Chandrabose M.N."/>
            <person name="Chavez D."/>
            <person name="Clerk-Blankenburg K.P."/>
            <person name="Cree A."/>
            <person name="Dao M."/>
            <person name="Davis C."/>
            <person name="Chacko J."/>
            <person name="Dinh H."/>
            <person name="Dugan-Rocha S."/>
            <person name="Fowler G."/>
            <person name="Garner T.T."/>
            <person name="Garnes J."/>
            <person name="Gnirke A."/>
            <person name="Hawes A."/>
            <person name="Hernandez J."/>
            <person name="Hines S."/>
            <person name="Holder M."/>
            <person name="Hume J."/>
            <person name="Jhangiani S.N."/>
            <person name="Joshi V."/>
            <person name="Khan Z.M."/>
            <person name="Jackson L."/>
            <person name="Kovar C."/>
            <person name="Kowis A."/>
            <person name="Lee S."/>
            <person name="Lewis L.R."/>
            <person name="Margolis J."/>
            <person name="Morgan M."/>
            <person name="Nazareth L.V."/>
            <person name="Nguyen N."/>
            <person name="Okwuonu G."/>
            <person name="Parker D."/>
            <person name="Richards S."/>
            <person name="Ruiz S.J."/>
            <person name="Santibanez J."/>
            <person name="Savard J."/>
            <person name="Scherer S.E."/>
            <person name="Schneider B."/>
            <person name="Sodergren E."/>
            <person name="Tautz D."/>
            <person name="Vattahil S."/>
            <person name="Villasana D."/>
            <person name="White C.S."/>
            <person name="Wright R."/>
            <person name="Park Y."/>
            <person name="Beeman R.W."/>
            <person name="Lord J."/>
            <person name="Oppert B."/>
            <person name="Lorenzen M."/>
            <person name="Brown S."/>
            <person name="Wang L."/>
            <person name="Savard J."/>
            <person name="Tautz D."/>
            <person name="Richards S."/>
            <person name="Weinstock G."/>
            <person name="Gibbs R.A."/>
            <person name="Liu Y."/>
            <person name="Worley K."/>
            <person name="Weinstock G."/>
            <person name="Elsik C.G."/>
            <person name="Reese J.T."/>
            <person name="Elhaik E."/>
            <person name="Landan G."/>
            <person name="Graur D."/>
            <person name="Arensburger P."/>
            <person name="Atkinson P."/>
            <person name="Beeman R.W."/>
            <person name="Beidler J."/>
            <person name="Brown S.J."/>
            <person name="Demuth J.P."/>
            <person name="Drury D.W."/>
            <person name="Du Y.Z."/>
            <person name="Fujiwara H."/>
            <person name="Lorenzen M."/>
            <person name="Maselli V."/>
            <person name="Osanai M."/>
            <person name="Park Y."/>
            <person name="Robertson H.M."/>
            <person name="Tu Z."/>
            <person name="Wang J.J."/>
            <person name="Wang S."/>
            <person name="Richards S."/>
            <person name="Song H."/>
            <person name="Zhang L."/>
            <person name="Sodergren E."/>
            <person name="Werner D."/>
            <person name="Stanke M."/>
            <person name="Morgenstern B."/>
            <person name="Solovyev V."/>
            <person name="Kosarev P."/>
            <person name="Brown G."/>
            <person name="Chen H.C."/>
            <person name="Ermolaeva O."/>
            <person name="Hlavina W."/>
            <person name="Kapustin Y."/>
            <person name="Kiryutin B."/>
            <person name="Kitts P."/>
            <person name="Maglott D."/>
            <person name="Pruitt K."/>
            <person name="Sapojnikov V."/>
            <person name="Souvorov A."/>
            <person name="Mackey A.J."/>
            <person name="Waterhouse R.M."/>
            <person name="Wyder S."/>
            <person name="Zdobnov E.M."/>
            <person name="Zdobnov E.M."/>
            <person name="Wyder S."/>
            <person name="Kriventseva E.V."/>
            <person name="Kadowaki T."/>
            <person name="Bork P."/>
            <person name="Aranda M."/>
            <person name="Bao R."/>
            <person name="Beermann A."/>
            <person name="Berns N."/>
            <person name="Bolognesi R."/>
            <person name="Bonneton F."/>
            <person name="Bopp D."/>
            <person name="Brown S.J."/>
            <person name="Bucher G."/>
            <person name="Butts T."/>
            <person name="Chaumot A."/>
            <person name="Denell R.E."/>
            <person name="Ferrier D.E."/>
            <person name="Friedrich M."/>
            <person name="Gordon C.M."/>
            <person name="Jindra M."/>
            <person name="Klingler M."/>
            <person name="Lan Q."/>
            <person name="Lattorff H.M."/>
            <person name="Laudet V."/>
            <person name="von Levetsow C."/>
            <person name="Liu Z."/>
            <person name="Lutz R."/>
            <person name="Lynch J.A."/>
            <person name="da Fonseca R.N."/>
            <person name="Posnien N."/>
            <person name="Reuter R."/>
            <person name="Roth S."/>
            <person name="Savard J."/>
            <person name="Schinko J.B."/>
            <person name="Schmitt C."/>
            <person name="Schoppmeier M."/>
            <person name="Schroder R."/>
            <person name="Shippy T.D."/>
            <person name="Simonnet F."/>
            <person name="Marques-Souza H."/>
            <person name="Tautz D."/>
            <person name="Tomoyasu Y."/>
            <person name="Trauner J."/>
            <person name="Van der Zee M."/>
            <person name="Vervoort M."/>
            <person name="Wittkopp N."/>
            <person name="Wimmer E.A."/>
            <person name="Yang X."/>
            <person name="Jones A.K."/>
            <person name="Sattelle D.B."/>
            <person name="Ebert P.R."/>
            <person name="Nelson D."/>
            <person name="Scott J.G."/>
            <person name="Beeman R.W."/>
            <person name="Muthukrishnan S."/>
            <person name="Kramer K.J."/>
            <person name="Arakane Y."/>
            <person name="Beeman R.W."/>
            <person name="Zhu Q."/>
            <person name="Hogenkamp D."/>
            <person name="Dixit R."/>
            <person name="Oppert B."/>
            <person name="Jiang H."/>
            <person name="Zou Z."/>
            <person name="Marshall J."/>
            <person name="Elpidina E."/>
            <person name="Vinokurov K."/>
            <person name="Oppert C."/>
            <person name="Zou Z."/>
            <person name="Evans J."/>
            <person name="Lu Z."/>
            <person name="Zhao P."/>
            <person name="Sumathipala N."/>
            <person name="Altincicek B."/>
            <person name="Vilcinskas A."/>
            <person name="Williams M."/>
            <person name="Hultmark D."/>
            <person name="Hetru C."/>
            <person name="Jiang H."/>
            <person name="Grimmelikhuijzen C.J."/>
            <person name="Hauser F."/>
            <person name="Cazzamali G."/>
            <person name="Williamson M."/>
            <person name="Park Y."/>
            <person name="Li B."/>
            <person name="Tanaka Y."/>
            <person name="Predel R."/>
            <person name="Neupert S."/>
            <person name="Schachtner J."/>
            <person name="Verleyen P."/>
            <person name="Raible F."/>
            <person name="Bork P."/>
            <person name="Friedrich M."/>
            <person name="Walden K.K."/>
            <person name="Robertson H.M."/>
            <person name="Angeli S."/>
            <person name="Foret S."/>
            <person name="Bucher G."/>
            <person name="Schuetz S."/>
            <person name="Maleszka R."/>
            <person name="Wimmer E.A."/>
            <person name="Beeman R.W."/>
            <person name="Lorenzen M."/>
            <person name="Tomoyasu Y."/>
            <person name="Miller S.C."/>
            <person name="Grossmann D."/>
            <person name="Bucher G."/>
        </authorList>
    </citation>
    <scope>NUCLEOTIDE SEQUENCE [LARGE SCALE GENOMIC DNA]</scope>
    <source>
        <strain evidence="2 3">Georgia GA2</strain>
    </source>
</reference>
<accession>D6WLZ2</accession>
<dbReference type="OrthoDB" id="6779459at2759"/>
<sequence length="226" mass="26376">MELSEEVTNILHKNTIQYLHDLADKVPDSLNVLKSYYASKFRISELQTKICLKKSKNKLDARCPKCCLKLRETGATCYVKPETHKSKFAKKLLKKVQAQKRLTHFQIKYLKNNNINAENTLVITCNFCKKEISHRCNKSVKRRKYQKAKNQNKKNAKKKDKFCGLKEEAVISVQNETHKILNNEFTKRKEILQEKRKLSKLTKMLKQKSNNKSGSALTQFLQSLNK</sequence>
<feature type="region of interest" description="Disordered" evidence="1">
    <location>
        <begin position="205"/>
        <end position="226"/>
    </location>
</feature>